<evidence type="ECO:0000313" key="3">
    <source>
        <dbReference type="Proteomes" id="UP000240681"/>
    </source>
</evidence>
<dbReference type="InterPro" id="IPR024071">
    <property type="entry name" value="S-Me-THD_C_sf"/>
</dbReference>
<dbReference type="Gene3D" id="2.40.390.10">
    <property type="entry name" value="CV3147-like"/>
    <property type="match status" value="1"/>
</dbReference>
<reference evidence="2 3" key="1">
    <citation type="submission" date="2017-04" db="EMBL/GenBank/DDBJ databases">
        <title>Novel microbial lineages endemic to geothermal iron-oxide mats fill important gaps in the evolutionary history of Archaea.</title>
        <authorList>
            <person name="Jay Z.J."/>
            <person name="Beam J.P."/>
            <person name="Dlakic M."/>
            <person name="Rusch D.B."/>
            <person name="Kozubal M.A."/>
            <person name="Inskeep W.P."/>
        </authorList>
    </citation>
    <scope>NUCLEOTIDE SEQUENCE [LARGE SCALE GENOMIC DNA]</scope>
    <source>
        <strain evidence="2">ECH_B_SAG-C16</strain>
    </source>
</reference>
<comment type="caution">
    <text evidence="2">The sequence shown here is derived from an EMBL/GenBank/DDBJ whole genome shotgun (WGS) entry which is preliminary data.</text>
</comment>
<dbReference type="Pfam" id="PF20906">
    <property type="entry name" value="S-Me-THD_C"/>
    <property type="match status" value="1"/>
</dbReference>
<name>A0A2R6BCK9_9ARCH</name>
<gene>
    <name evidence="2" type="ORF">B9Q09_02330</name>
</gene>
<evidence type="ECO:0000313" key="2">
    <source>
        <dbReference type="EMBL" id="PSN96335.1"/>
    </source>
</evidence>
<proteinExistence type="predicted"/>
<organism evidence="2 3">
    <name type="scientific">Candidatus Marsarchaeota G2 archaeon ECH_B_SAG-C16</name>
    <dbReference type="NCBI Taxonomy" id="1978163"/>
    <lineage>
        <taxon>Archaea</taxon>
        <taxon>Candidatus Marsarchaeota</taxon>
        <taxon>Candidatus Marsarchaeota group 2</taxon>
    </lineage>
</organism>
<dbReference type="Proteomes" id="UP000240681">
    <property type="component" value="Unassembled WGS sequence"/>
</dbReference>
<feature type="domain" description="S-Me-THD-like C-terminal" evidence="1">
    <location>
        <begin position="16"/>
        <end position="175"/>
    </location>
</feature>
<dbReference type="InterPro" id="IPR048350">
    <property type="entry name" value="S-Me-THD-like_C"/>
</dbReference>
<dbReference type="SUPFAM" id="SSF160991">
    <property type="entry name" value="CV3147-like"/>
    <property type="match status" value="1"/>
</dbReference>
<protein>
    <recommendedName>
        <fullName evidence="1">S-Me-THD-like C-terminal domain-containing protein</fullName>
    </recommendedName>
</protein>
<evidence type="ECO:0000259" key="1">
    <source>
        <dbReference type="Pfam" id="PF20906"/>
    </source>
</evidence>
<dbReference type="AlphaFoldDB" id="A0A2R6BCK9"/>
<sequence>MVAERFGKLISEISYAQVGFPLDIRIARKLIVPRTLTKSYEVGQLLRSESNIKSCIEKLEKKIGSKLIFKGALKRIQWETIDYYMVGKSEFDGLEEFEGFNLIIWFKNENHLAFLNGNLIAYSPDLISIIDKDNCSPLTNTRLKIGDQYIVFVTKSDDRLKSKEAQKFIGKEYFMSQYEKYEKLKK</sequence>
<dbReference type="EMBL" id="NEXK01000048">
    <property type="protein sequence ID" value="PSN96335.1"/>
    <property type="molecule type" value="Genomic_DNA"/>
</dbReference>
<accession>A0A2R6BCK9</accession>